<evidence type="ECO:0000256" key="2">
    <source>
        <dbReference type="ARBA" id="ARBA00022475"/>
    </source>
</evidence>
<keyword evidence="4 7" id="KW-1133">Transmembrane helix</keyword>
<evidence type="ECO:0000256" key="7">
    <source>
        <dbReference type="SAM" id="Phobius"/>
    </source>
</evidence>
<dbReference type="AlphaFoldDB" id="A0A5R8YUY2"/>
<dbReference type="GO" id="GO:0005886">
    <property type="term" value="C:plasma membrane"/>
    <property type="evidence" value="ECO:0007669"/>
    <property type="project" value="UniProtKB-SubCell"/>
</dbReference>
<dbReference type="Proteomes" id="UP000309033">
    <property type="component" value="Unassembled WGS sequence"/>
</dbReference>
<dbReference type="EMBL" id="VANP01000008">
    <property type="protein sequence ID" value="TLP57203.1"/>
    <property type="molecule type" value="Genomic_DNA"/>
</dbReference>
<keyword evidence="5 7" id="KW-0472">Membrane</keyword>
<feature type="transmembrane region" description="Helical" evidence="7">
    <location>
        <begin position="138"/>
        <end position="161"/>
    </location>
</feature>
<evidence type="ECO:0000256" key="5">
    <source>
        <dbReference type="ARBA" id="ARBA00023136"/>
    </source>
</evidence>
<evidence type="ECO:0000256" key="1">
    <source>
        <dbReference type="ARBA" id="ARBA00004651"/>
    </source>
</evidence>
<feature type="transmembrane region" description="Helical" evidence="7">
    <location>
        <begin position="21"/>
        <end position="42"/>
    </location>
</feature>
<name>A0A5R8YUY2_9ACTN</name>
<evidence type="ECO:0000256" key="4">
    <source>
        <dbReference type="ARBA" id="ARBA00022989"/>
    </source>
</evidence>
<feature type="transmembrane region" description="Helical" evidence="7">
    <location>
        <begin position="232"/>
        <end position="250"/>
    </location>
</feature>
<keyword evidence="2" id="KW-1003">Cell membrane</keyword>
<accession>A0A5R8YUY2</accession>
<feature type="transmembrane region" description="Helical" evidence="7">
    <location>
        <begin position="173"/>
        <end position="193"/>
    </location>
</feature>
<protein>
    <submittedName>
        <fullName evidence="8">Polysaccharide biosynthesis protein</fullName>
    </submittedName>
</protein>
<evidence type="ECO:0000313" key="8">
    <source>
        <dbReference type="EMBL" id="TLP57203.1"/>
    </source>
</evidence>
<dbReference type="PANTHER" id="PTHR30250:SF27">
    <property type="entry name" value="POLYSACCHARIDE BIOSYNTHESIS PROTEIN"/>
    <property type="match status" value="1"/>
</dbReference>
<proteinExistence type="predicted"/>
<dbReference type="InterPro" id="IPR050833">
    <property type="entry name" value="Poly_Biosynth_Transport"/>
</dbReference>
<evidence type="ECO:0000256" key="6">
    <source>
        <dbReference type="SAM" id="MobiDB-lite"/>
    </source>
</evidence>
<dbReference type="OrthoDB" id="3294889at2"/>
<dbReference type="PANTHER" id="PTHR30250">
    <property type="entry name" value="PST FAMILY PREDICTED COLANIC ACID TRANSPORTER"/>
    <property type="match status" value="1"/>
</dbReference>
<organism evidence="8 9">
    <name type="scientific">Microbispora triticiradicis</name>
    <dbReference type="NCBI Taxonomy" id="2200763"/>
    <lineage>
        <taxon>Bacteria</taxon>
        <taxon>Bacillati</taxon>
        <taxon>Actinomycetota</taxon>
        <taxon>Actinomycetes</taxon>
        <taxon>Streptosporangiales</taxon>
        <taxon>Streptosporangiaceae</taxon>
        <taxon>Microbispora</taxon>
    </lineage>
</organism>
<sequence length="495" mass="49589">MFRLGRLRRELFRHGLARHGAAGLAAAATAATGQFAIVLVVTRTLEPRAAGAFFTATTACLMLAGVVRLDTGNGLVHALAGSRTLPTLNAGSPGPEQRVLAGAPRQRTPHPTASPGSARGVSAGAPHRRMPPAASAGLLRGVLAPVAALACVAAAGVWLAAGPLAGLTGVSPGVWAVLAAALPFVVLSDVLVCATRGLGTMRPTLLISGVVQPIGQLALVTAAVLAGAPPTALAAAWALPSVACAALAAVRLRGLGPYDVGDVRAFWRHTAPRSAAAAVQSVFQRLDVVVVALLAGPAAAAVYTAATRFKVVGQLAGQGLAQAAQARLVMALAEGDLGTAGRVYRTTTRWLVGLTWPLWLGYAALAPWALSLFGPAYAGGVAIALVLSATMMVATACGMVDVVLVAGGRTAASLANVTTAVAVTIALDVLLVPSHGALGAALGWSGGVLVKNLLPAVQVSRRYGLRPFGVGRLTERPLAAGCLAGNTRGAGRAAS</sequence>
<feature type="transmembrane region" description="Helical" evidence="7">
    <location>
        <begin position="48"/>
        <end position="67"/>
    </location>
</feature>
<comment type="subcellular location">
    <subcellularLocation>
        <location evidence="1">Cell membrane</location>
        <topology evidence="1">Multi-pass membrane protein</topology>
    </subcellularLocation>
</comment>
<reference evidence="8" key="1">
    <citation type="submission" date="2019-05" db="EMBL/GenBank/DDBJ databases">
        <title>Isolation, diversity and antifungal activity of Actinobacteria from wheat.</title>
        <authorList>
            <person name="Yu B."/>
        </authorList>
    </citation>
    <scope>NUCLEOTIDE SEQUENCE [LARGE SCALE GENOMIC DNA]</scope>
    <source>
        <strain evidence="8">NEAU-HEGS1-5</strain>
    </source>
</reference>
<keyword evidence="9" id="KW-1185">Reference proteome</keyword>
<keyword evidence="3 7" id="KW-0812">Transmembrane</keyword>
<gene>
    <name evidence="8" type="ORF">FED44_21275</name>
</gene>
<feature type="transmembrane region" description="Helical" evidence="7">
    <location>
        <begin position="205"/>
        <end position="226"/>
    </location>
</feature>
<comment type="caution">
    <text evidence="8">The sequence shown here is derived from an EMBL/GenBank/DDBJ whole genome shotgun (WGS) entry which is preliminary data.</text>
</comment>
<evidence type="ECO:0000256" key="3">
    <source>
        <dbReference type="ARBA" id="ARBA00022692"/>
    </source>
</evidence>
<feature type="region of interest" description="Disordered" evidence="6">
    <location>
        <begin position="86"/>
        <end position="129"/>
    </location>
</feature>
<feature type="transmembrane region" description="Helical" evidence="7">
    <location>
        <begin position="350"/>
        <end position="370"/>
    </location>
</feature>
<evidence type="ECO:0000313" key="9">
    <source>
        <dbReference type="Proteomes" id="UP000309033"/>
    </source>
</evidence>
<feature type="transmembrane region" description="Helical" evidence="7">
    <location>
        <begin position="376"/>
        <end position="404"/>
    </location>
</feature>
<feature type="transmembrane region" description="Helical" evidence="7">
    <location>
        <begin position="411"/>
        <end position="431"/>
    </location>
</feature>